<name>A0A2P8DLY5_9ACTN</name>
<dbReference type="Gene3D" id="2.70.70.10">
    <property type="entry name" value="Glucose Permease (Domain IIA)"/>
    <property type="match status" value="1"/>
</dbReference>
<feature type="compositionally biased region" description="Basic and acidic residues" evidence="1">
    <location>
        <begin position="46"/>
        <end position="91"/>
    </location>
</feature>
<dbReference type="CDD" id="cd12797">
    <property type="entry name" value="M23_peptidase"/>
    <property type="match status" value="1"/>
</dbReference>
<dbReference type="PANTHER" id="PTHR21666">
    <property type="entry name" value="PEPTIDASE-RELATED"/>
    <property type="match status" value="1"/>
</dbReference>
<dbReference type="Pfam" id="PF01551">
    <property type="entry name" value="Peptidase_M23"/>
    <property type="match status" value="1"/>
</dbReference>
<keyword evidence="4" id="KW-1185">Reference proteome</keyword>
<dbReference type="GO" id="GO:0004222">
    <property type="term" value="F:metalloendopeptidase activity"/>
    <property type="evidence" value="ECO:0007669"/>
    <property type="project" value="TreeGrafter"/>
</dbReference>
<evidence type="ECO:0000313" key="4">
    <source>
        <dbReference type="Proteomes" id="UP000243528"/>
    </source>
</evidence>
<organism evidence="3 4">
    <name type="scientific">Haloactinopolyspora alba</name>
    <dbReference type="NCBI Taxonomy" id="648780"/>
    <lineage>
        <taxon>Bacteria</taxon>
        <taxon>Bacillati</taxon>
        <taxon>Actinomycetota</taxon>
        <taxon>Actinomycetes</taxon>
        <taxon>Jiangellales</taxon>
        <taxon>Jiangellaceae</taxon>
        <taxon>Haloactinopolyspora</taxon>
    </lineage>
</organism>
<dbReference type="InterPro" id="IPR011055">
    <property type="entry name" value="Dup_hybrid_motif"/>
</dbReference>
<dbReference type="AlphaFoldDB" id="A0A2P8DLY5"/>
<evidence type="ECO:0000256" key="1">
    <source>
        <dbReference type="SAM" id="MobiDB-lite"/>
    </source>
</evidence>
<dbReference type="SUPFAM" id="SSF51261">
    <property type="entry name" value="Duplicated hybrid motif"/>
    <property type="match status" value="1"/>
</dbReference>
<feature type="region of interest" description="Disordered" evidence="1">
    <location>
        <begin position="46"/>
        <end position="100"/>
    </location>
</feature>
<sequence length="384" mass="39839">MLAAAIGGATWGVPAPTTASGLIIRTDEQPPSVDDAKSDLDAARAEFEAAQKTEAAAQRRAEKASQAAHDAERRANRAEARAERARAESKDAAASSSDAREELGRLAAHAYANNAELGRLAALGAAVDPQQFQRRSNSISELMRVQDTLVREAAESRANAANAAQRAQGQAEAAAAASADAQQLEQEAKAALDEAAAAAQDAESALAEVKQVYEAAQEAAREREAEREREAAEENPSRGDRGEEPTQDEPTGSGEFIMPSSGPITSPYGMRVHPLTGVYKLHSGTDFGASCGATVSAASAGTVESAEYAGAYGNQVTISHGVINGLDVTTTYNHLSSFAVSAGQSVSTGDQIGSVGTTGSSTGCHLHFEVLVNGEFTNPMSWLP</sequence>
<gene>
    <name evidence="3" type="ORF">CLV30_12010</name>
</gene>
<dbReference type="PANTHER" id="PTHR21666:SF270">
    <property type="entry name" value="MUREIN HYDROLASE ACTIVATOR ENVC"/>
    <property type="match status" value="1"/>
</dbReference>
<accession>A0A2P8DLY5</accession>
<evidence type="ECO:0000313" key="3">
    <source>
        <dbReference type="EMBL" id="PSK98224.1"/>
    </source>
</evidence>
<keyword evidence="3" id="KW-0378">Hydrolase</keyword>
<comment type="caution">
    <text evidence="3">The sequence shown here is derived from an EMBL/GenBank/DDBJ whole genome shotgun (WGS) entry which is preliminary data.</text>
</comment>
<dbReference type="InterPro" id="IPR050570">
    <property type="entry name" value="Cell_wall_metabolism_enzyme"/>
</dbReference>
<dbReference type="Proteomes" id="UP000243528">
    <property type="component" value="Unassembled WGS sequence"/>
</dbReference>
<protein>
    <submittedName>
        <fullName evidence="3">Murein DD-endopeptidase MepM/ murein hydrolase activator NlpD</fullName>
    </submittedName>
</protein>
<dbReference type="EMBL" id="PYGE01000020">
    <property type="protein sequence ID" value="PSK98224.1"/>
    <property type="molecule type" value="Genomic_DNA"/>
</dbReference>
<evidence type="ECO:0000259" key="2">
    <source>
        <dbReference type="Pfam" id="PF01551"/>
    </source>
</evidence>
<dbReference type="InterPro" id="IPR016047">
    <property type="entry name" value="M23ase_b-sheet_dom"/>
</dbReference>
<reference evidence="3 4" key="1">
    <citation type="submission" date="2018-03" db="EMBL/GenBank/DDBJ databases">
        <title>Genomic Encyclopedia of Archaeal and Bacterial Type Strains, Phase II (KMG-II): from individual species to whole genera.</title>
        <authorList>
            <person name="Goeker M."/>
        </authorList>
    </citation>
    <scope>NUCLEOTIDE SEQUENCE [LARGE SCALE GENOMIC DNA]</scope>
    <source>
        <strain evidence="3 4">DSM 45211</strain>
    </source>
</reference>
<feature type="compositionally biased region" description="Basic and acidic residues" evidence="1">
    <location>
        <begin position="219"/>
        <end position="244"/>
    </location>
</feature>
<feature type="region of interest" description="Disordered" evidence="1">
    <location>
        <begin position="217"/>
        <end position="265"/>
    </location>
</feature>
<feature type="domain" description="M23ase beta-sheet core" evidence="2">
    <location>
        <begin position="281"/>
        <end position="379"/>
    </location>
</feature>
<proteinExistence type="predicted"/>